<evidence type="ECO:0000313" key="3">
    <source>
        <dbReference type="EMBL" id="AQU67538.1"/>
    </source>
</evidence>
<dbReference type="GO" id="GO:0005737">
    <property type="term" value="C:cytoplasm"/>
    <property type="evidence" value="ECO:0007669"/>
    <property type="project" value="TreeGrafter"/>
</dbReference>
<dbReference type="PROSITE" id="PS51186">
    <property type="entry name" value="GNAT"/>
    <property type="match status" value="1"/>
</dbReference>
<keyword evidence="4" id="KW-1185">Reference proteome</keyword>
<dbReference type="GO" id="GO:0008999">
    <property type="term" value="F:protein-N-terminal-alanine acetyltransferase activity"/>
    <property type="evidence" value="ECO:0007669"/>
    <property type="project" value="TreeGrafter"/>
</dbReference>
<dbReference type="PANTHER" id="PTHR43441:SF6">
    <property type="entry name" value="N-ACETYLTRANSFERASE DOMAIN-CONTAINING PROTEIN"/>
    <property type="match status" value="1"/>
</dbReference>
<evidence type="ECO:0000313" key="4">
    <source>
        <dbReference type="Proteomes" id="UP000189677"/>
    </source>
</evidence>
<dbReference type="RefSeq" id="WP_078076101.1">
    <property type="nucleotide sequence ID" value="NZ_CP018047.1"/>
</dbReference>
<dbReference type="Proteomes" id="UP000189677">
    <property type="component" value="Chromosome"/>
</dbReference>
<proteinExistence type="predicted"/>
<evidence type="ECO:0000256" key="1">
    <source>
        <dbReference type="SAM" id="MobiDB-lite"/>
    </source>
</evidence>
<dbReference type="PANTHER" id="PTHR43441">
    <property type="entry name" value="RIBOSOMAL-PROTEIN-SERINE ACETYLTRANSFERASE"/>
    <property type="match status" value="1"/>
</dbReference>
<sequence length="191" mass="19956">MADSGVDSLRHVPQETPVSDLTTDRLVLRSWPADEVAAVVAGESRLPHWAEDFPAEGDRVIAGFIAEHPGTLGPYGQRQIIERATGLVVGAVGLFPPADGTIEFGYGIVPSRRGRGYASEAARAIAAFALTAPGVHTVGAKAELSNPASARVLEKTGLTRVRADAEMAHFQATAPLPEPSPQSPPSPQPAP</sequence>
<organism evidence="3 4">
    <name type="scientific">Streptomyces niveus</name>
    <name type="common">Streptomyces spheroides</name>
    <dbReference type="NCBI Taxonomy" id="193462"/>
    <lineage>
        <taxon>Bacteria</taxon>
        <taxon>Bacillati</taxon>
        <taxon>Actinomycetota</taxon>
        <taxon>Actinomycetes</taxon>
        <taxon>Kitasatosporales</taxon>
        <taxon>Streptomycetaceae</taxon>
        <taxon>Streptomyces</taxon>
    </lineage>
</organism>
<feature type="domain" description="N-acetyltransferase" evidence="2">
    <location>
        <begin position="26"/>
        <end position="177"/>
    </location>
</feature>
<protein>
    <submittedName>
        <fullName evidence="3">GNAT family N-acetyltransferase</fullName>
    </submittedName>
</protein>
<dbReference type="Gene3D" id="3.40.630.30">
    <property type="match status" value="1"/>
</dbReference>
<dbReference type="EMBL" id="CP018047">
    <property type="protein sequence ID" value="AQU67538.1"/>
    <property type="molecule type" value="Genomic_DNA"/>
</dbReference>
<evidence type="ECO:0000259" key="2">
    <source>
        <dbReference type="PROSITE" id="PS51186"/>
    </source>
</evidence>
<dbReference type="SUPFAM" id="SSF55729">
    <property type="entry name" value="Acyl-CoA N-acyltransferases (Nat)"/>
    <property type="match status" value="1"/>
</dbReference>
<dbReference type="KEGG" id="snw:BBN63_16115"/>
<dbReference type="GO" id="GO:1990189">
    <property type="term" value="F:protein N-terminal-serine acetyltransferase activity"/>
    <property type="evidence" value="ECO:0007669"/>
    <property type="project" value="TreeGrafter"/>
</dbReference>
<gene>
    <name evidence="3" type="ORF">BBN63_16115</name>
</gene>
<reference evidence="3 4" key="1">
    <citation type="submission" date="2016-11" db="EMBL/GenBank/DDBJ databases">
        <title>Complete genome sequence of Streptomyces niveus SCSIO 3406.</title>
        <authorList>
            <person name="Zhu Q."/>
            <person name="Cheng W."/>
            <person name="Song Y."/>
            <person name="Li Q."/>
            <person name="Ju J."/>
        </authorList>
    </citation>
    <scope>NUCLEOTIDE SEQUENCE [LARGE SCALE GENOMIC DNA]</scope>
    <source>
        <strain evidence="3 4">SCSIO 3406</strain>
    </source>
</reference>
<dbReference type="InterPro" id="IPR051908">
    <property type="entry name" value="Ribosomal_N-acetyltransferase"/>
</dbReference>
<dbReference type="InterPro" id="IPR000182">
    <property type="entry name" value="GNAT_dom"/>
</dbReference>
<accession>A0A1U9QTF2</accession>
<dbReference type="OrthoDB" id="4543915at2"/>
<feature type="region of interest" description="Disordered" evidence="1">
    <location>
        <begin position="164"/>
        <end position="191"/>
    </location>
</feature>
<dbReference type="Pfam" id="PF13302">
    <property type="entry name" value="Acetyltransf_3"/>
    <property type="match status" value="1"/>
</dbReference>
<dbReference type="InterPro" id="IPR016181">
    <property type="entry name" value="Acyl_CoA_acyltransferase"/>
</dbReference>
<keyword evidence="3" id="KW-0808">Transferase</keyword>
<feature type="compositionally biased region" description="Pro residues" evidence="1">
    <location>
        <begin position="176"/>
        <end position="191"/>
    </location>
</feature>
<dbReference type="AlphaFoldDB" id="A0A1U9QTF2"/>
<name>A0A1U9QTF2_STRNV</name>